<dbReference type="Gene3D" id="3.40.50.1000">
    <property type="entry name" value="HAD superfamily/HAD-like"/>
    <property type="match status" value="1"/>
</dbReference>
<dbReference type="Proteomes" id="UP001367030">
    <property type="component" value="Unassembled WGS sequence"/>
</dbReference>
<dbReference type="InterPro" id="IPR006379">
    <property type="entry name" value="HAD-SF_hydro_IIB"/>
</dbReference>
<dbReference type="Pfam" id="PF08282">
    <property type="entry name" value="Hydrolase_3"/>
    <property type="match status" value="1"/>
</dbReference>
<reference evidence="1 2" key="1">
    <citation type="submission" date="2024-03" db="EMBL/GenBank/DDBJ databases">
        <title>Novel species of the genus Variovorax.</title>
        <authorList>
            <person name="Liu Q."/>
            <person name="Xin Y.-H."/>
        </authorList>
    </citation>
    <scope>NUCLEOTIDE SEQUENCE [LARGE SCALE GENOMIC DNA]</scope>
    <source>
        <strain evidence="1 2">KACC 18901</strain>
    </source>
</reference>
<dbReference type="RefSeq" id="WP_340336039.1">
    <property type="nucleotide sequence ID" value="NZ_JBBKZS010000005.1"/>
</dbReference>
<name>A0ABU8X870_9BURK</name>
<keyword evidence="2" id="KW-1185">Reference proteome</keyword>
<dbReference type="NCBIfam" id="TIGR01484">
    <property type="entry name" value="HAD-SF-IIB"/>
    <property type="match status" value="1"/>
</dbReference>
<dbReference type="PANTHER" id="PTHR10000:SF8">
    <property type="entry name" value="HAD SUPERFAMILY HYDROLASE-LIKE, TYPE 3"/>
    <property type="match status" value="1"/>
</dbReference>
<accession>A0ABU8X870</accession>
<dbReference type="InterPro" id="IPR023214">
    <property type="entry name" value="HAD_sf"/>
</dbReference>
<sequence>MKNNTLLPLDMWSVTERQRLTGVFTDIDDTLTTEGTIAPEALHALHDLKAAGLPVIAITGRPVGWSEPFALVWPVDAIVAENGAVALVNERGVLTKTYQQDEATRARNFARMQSVLERIERETPGAMRATDSAGRECDIAIDHSEFVHLDDARIAAVVALMREEGMHATVSSIHVNGWYGEHNKLEGARWIVRELWGRDLDDEMDRWAYVGDSTNDALMFQHFAHSIGVANVRRFESALSHLPRYVAPSERGAGFAEVAAAILASRAAAEAR</sequence>
<gene>
    <name evidence="1" type="ORF">WKW79_15445</name>
</gene>
<organism evidence="1 2">
    <name type="scientific">Variovorax robiniae</name>
    <dbReference type="NCBI Taxonomy" id="1836199"/>
    <lineage>
        <taxon>Bacteria</taxon>
        <taxon>Pseudomonadati</taxon>
        <taxon>Pseudomonadota</taxon>
        <taxon>Betaproteobacteria</taxon>
        <taxon>Burkholderiales</taxon>
        <taxon>Comamonadaceae</taxon>
        <taxon>Variovorax</taxon>
    </lineage>
</organism>
<proteinExistence type="predicted"/>
<dbReference type="EMBL" id="JBBKZS010000005">
    <property type="protein sequence ID" value="MEJ8855973.1"/>
    <property type="molecule type" value="Genomic_DNA"/>
</dbReference>
<dbReference type="Gene3D" id="3.90.1070.10">
    <property type="match status" value="1"/>
</dbReference>
<dbReference type="GO" id="GO:0016787">
    <property type="term" value="F:hydrolase activity"/>
    <property type="evidence" value="ECO:0007669"/>
    <property type="project" value="UniProtKB-KW"/>
</dbReference>
<dbReference type="InterPro" id="IPR036412">
    <property type="entry name" value="HAD-like_sf"/>
</dbReference>
<keyword evidence="1" id="KW-0378">Hydrolase</keyword>
<comment type="caution">
    <text evidence="1">The sequence shown here is derived from an EMBL/GenBank/DDBJ whole genome shotgun (WGS) entry which is preliminary data.</text>
</comment>
<evidence type="ECO:0000313" key="1">
    <source>
        <dbReference type="EMBL" id="MEJ8855973.1"/>
    </source>
</evidence>
<dbReference type="SUPFAM" id="SSF56784">
    <property type="entry name" value="HAD-like"/>
    <property type="match status" value="1"/>
</dbReference>
<evidence type="ECO:0000313" key="2">
    <source>
        <dbReference type="Proteomes" id="UP001367030"/>
    </source>
</evidence>
<dbReference type="PANTHER" id="PTHR10000">
    <property type="entry name" value="PHOSPHOSERINE PHOSPHATASE"/>
    <property type="match status" value="1"/>
</dbReference>
<protein>
    <submittedName>
        <fullName evidence="1">HAD-IIB family hydrolase</fullName>
    </submittedName>
</protein>